<feature type="compositionally biased region" description="Basic and acidic residues" evidence="2">
    <location>
        <begin position="514"/>
        <end position="531"/>
    </location>
</feature>
<evidence type="ECO:0000313" key="4">
    <source>
        <dbReference type="Proteomes" id="UP000009168"/>
    </source>
</evidence>
<dbReference type="AlphaFoldDB" id="I7MDS5"/>
<proteinExistence type="predicted"/>
<dbReference type="GeneID" id="7827534"/>
<feature type="compositionally biased region" description="Polar residues" evidence="2">
    <location>
        <begin position="282"/>
        <end position="298"/>
    </location>
</feature>
<feature type="compositionally biased region" description="Basic and acidic residues" evidence="2">
    <location>
        <begin position="694"/>
        <end position="703"/>
    </location>
</feature>
<dbReference type="KEGG" id="tet:TTHERM_00143710"/>
<feature type="coiled-coil region" evidence="1">
    <location>
        <begin position="539"/>
        <end position="598"/>
    </location>
</feature>
<feature type="coiled-coil region" evidence="1">
    <location>
        <begin position="219"/>
        <end position="266"/>
    </location>
</feature>
<dbReference type="RefSeq" id="XP_001011110.2">
    <property type="nucleotide sequence ID" value="XM_001011110.2"/>
</dbReference>
<dbReference type="InParanoid" id="I7MDS5"/>
<protein>
    <submittedName>
        <fullName evidence="3">Uncharacterized protein</fullName>
    </submittedName>
</protein>
<reference evidence="4" key="1">
    <citation type="journal article" date="2006" name="PLoS Biol.">
        <title>Macronuclear genome sequence of the ciliate Tetrahymena thermophila, a model eukaryote.</title>
        <authorList>
            <person name="Eisen J.A."/>
            <person name="Coyne R.S."/>
            <person name="Wu M."/>
            <person name="Wu D."/>
            <person name="Thiagarajan M."/>
            <person name="Wortman J.R."/>
            <person name="Badger J.H."/>
            <person name="Ren Q."/>
            <person name="Amedeo P."/>
            <person name="Jones K.M."/>
            <person name="Tallon L.J."/>
            <person name="Delcher A.L."/>
            <person name="Salzberg S.L."/>
            <person name="Silva J.C."/>
            <person name="Haas B.J."/>
            <person name="Majoros W.H."/>
            <person name="Farzad M."/>
            <person name="Carlton J.M."/>
            <person name="Smith R.K. Jr."/>
            <person name="Garg J."/>
            <person name="Pearlman R.E."/>
            <person name="Karrer K.M."/>
            <person name="Sun L."/>
            <person name="Manning G."/>
            <person name="Elde N.C."/>
            <person name="Turkewitz A.P."/>
            <person name="Asai D.J."/>
            <person name="Wilkes D.E."/>
            <person name="Wang Y."/>
            <person name="Cai H."/>
            <person name="Collins K."/>
            <person name="Stewart B.A."/>
            <person name="Lee S.R."/>
            <person name="Wilamowska K."/>
            <person name="Weinberg Z."/>
            <person name="Ruzzo W.L."/>
            <person name="Wloga D."/>
            <person name="Gaertig J."/>
            <person name="Frankel J."/>
            <person name="Tsao C.-C."/>
            <person name="Gorovsky M.A."/>
            <person name="Keeling P.J."/>
            <person name="Waller R.F."/>
            <person name="Patron N.J."/>
            <person name="Cherry J.M."/>
            <person name="Stover N.A."/>
            <person name="Krieger C.J."/>
            <person name="del Toro C."/>
            <person name="Ryder H.F."/>
            <person name="Williamson S.C."/>
            <person name="Barbeau R.A."/>
            <person name="Hamilton E.P."/>
            <person name="Orias E."/>
        </authorList>
    </citation>
    <scope>NUCLEOTIDE SEQUENCE [LARGE SCALE GENOMIC DNA]</scope>
    <source>
        <strain evidence="4">SB210</strain>
    </source>
</reference>
<dbReference type="Proteomes" id="UP000009168">
    <property type="component" value="Unassembled WGS sequence"/>
</dbReference>
<feature type="region of interest" description="Disordered" evidence="2">
    <location>
        <begin position="506"/>
        <end position="531"/>
    </location>
</feature>
<keyword evidence="1" id="KW-0175">Coiled coil</keyword>
<feature type="compositionally biased region" description="Low complexity" evidence="2">
    <location>
        <begin position="299"/>
        <end position="313"/>
    </location>
</feature>
<feature type="coiled-coil region" evidence="1">
    <location>
        <begin position="36"/>
        <end position="175"/>
    </location>
</feature>
<accession>I7MDS5</accession>
<sequence length="840" mass="99551">MQSDSLNDKSNKQMDDILDYQTENDQDSLGVRDVLLIKCKSVIQDLHQEIADLNQENVYLQERAQQLEQQLEEKDKQIRQSIYQNENIVDEFQNERAQVQLLQEKNSELEKEIIEYKQNEEGILQQLDVLQATNNEMKQKVQELTQELEKRDHIAHEWNQTMQSVSLKIQELDRENQWLTSERNQMLLSLEKISPRNRFDLIKNAQQNQDRNQQNNILNEWLQQTVDNLQNAIRDNEKKNQLIDQLQKENLNLKSSNMRLQRALEQNQHQINLNQANNNTNIPKNRSSSNHQTNQDSKSINNSFNQSAQQQSNIPNTTQHQSNYEIQNLQLEIGQLKQDCEEKSIEIQKLQFENLKLKEKMNVLNRKYLNAEIDSRKIDSSMNNQLSSLEIDKNREVNKYKELIQEQKELIQQLQNNDYIVNQAKEIAKLQQTNEFLNQRLLDCKQELNDLQKDIFNQFEKEDQRSIMAQQKLKQLEQIIKEREDIIKSQEKDIEQMKQIINEQTFNANNPNKTVRERSNSTRQEKTEKEEIDNHDRTLLTLMNENKSLQALLDSLQTQLKNEKLTRIREQNSIQKMKAEVQNLEDQYNREINFYKTEFAKQLSEAYQQTGSSIVQNTINPMQTEQNIMTEIANSEIKQEKKQKKINKEKRATSGKDGKSEQKSTIKNKTQKKKEKKKVELNQNIITPSIILDRQQEQDHNQTGERINSTQNLQQGQKQYQTPQSTQRINYVQSNSKRNEYDLQSQTNQNNFNSIFQNATVRNQPQLGYYKTIQQPLQPNSLHQNQQQQIKPTEQNQEQVIDRFKQVNKNFIGKKNTFKQNQKYITGNQQDRKQARQINS</sequence>
<feature type="region of interest" description="Disordered" evidence="2">
    <location>
        <begin position="634"/>
        <end position="728"/>
    </location>
</feature>
<evidence type="ECO:0000256" key="2">
    <source>
        <dbReference type="SAM" id="MobiDB-lite"/>
    </source>
</evidence>
<dbReference type="EMBL" id="GG662793">
    <property type="protein sequence ID" value="EAR90865.2"/>
    <property type="molecule type" value="Genomic_DNA"/>
</dbReference>
<evidence type="ECO:0000313" key="3">
    <source>
        <dbReference type="EMBL" id="EAR90865.2"/>
    </source>
</evidence>
<feature type="coiled-coil region" evidence="1">
    <location>
        <begin position="326"/>
        <end position="500"/>
    </location>
</feature>
<keyword evidence="4" id="KW-1185">Reference proteome</keyword>
<gene>
    <name evidence="3" type="ORF">TTHERM_00143710</name>
</gene>
<dbReference type="STRING" id="312017.I7MDS5"/>
<evidence type="ECO:0000256" key="1">
    <source>
        <dbReference type="SAM" id="Coils"/>
    </source>
</evidence>
<feature type="compositionally biased region" description="Basic and acidic residues" evidence="2">
    <location>
        <begin position="649"/>
        <end position="664"/>
    </location>
</feature>
<organism evidence="3 4">
    <name type="scientific">Tetrahymena thermophila (strain SB210)</name>
    <dbReference type="NCBI Taxonomy" id="312017"/>
    <lineage>
        <taxon>Eukaryota</taxon>
        <taxon>Sar</taxon>
        <taxon>Alveolata</taxon>
        <taxon>Ciliophora</taxon>
        <taxon>Intramacronucleata</taxon>
        <taxon>Oligohymenophorea</taxon>
        <taxon>Hymenostomatida</taxon>
        <taxon>Tetrahymenina</taxon>
        <taxon>Tetrahymenidae</taxon>
        <taxon>Tetrahymena</taxon>
    </lineage>
</organism>
<name>I7MDS5_TETTS</name>
<feature type="region of interest" description="Disordered" evidence="2">
    <location>
        <begin position="274"/>
        <end position="317"/>
    </location>
</feature>
<feature type="compositionally biased region" description="Polar residues" evidence="2">
    <location>
        <begin position="704"/>
        <end position="728"/>
    </location>
</feature>